<dbReference type="SUPFAM" id="SSF64496">
    <property type="entry name" value="DNA-binding domain of intron-encoded endonucleases"/>
    <property type="match status" value="1"/>
</dbReference>
<organism evidence="3 4">
    <name type="scientific">Hymenobacter metallicola</name>
    <dbReference type="NCBI Taxonomy" id="2563114"/>
    <lineage>
        <taxon>Bacteria</taxon>
        <taxon>Pseudomonadati</taxon>
        <taxon>Bacteroidota</taxon>
        <taxon>Cytophagia</taxon>
        <taxon>Cytophagales</taxon>
        <taxon>Hymenobacteraceae</taxon>
        <taxon>Hymenobacter</taxon>
    </lineage>
</organism>
<dbReference type="InterPro" id="IPR000305">
    <property type="entry name" value="GIY-YIG_endonuc"/>
</dbReference>
<dbReference type="SUPFAM" id="SSF82771">
    <property type="entry name" value="GIY-YIG endonuclease"/>
    <property type="match status" value="1"/>
</dbReference>
<dbReference type="InterPro" id="IPR035901">
    <property type="entry name" value="GIY-YIG_endonuc_sf"/>
</dbReference>
<dbReference type="PROSITE" id="PS50164">
    <property type="entry name" value="GIY_YIG"/>
    <property type="match status" value="1"/>
</dbReference>
<dbReference type="Gene3D" id="1.10.10.10">
    <property type="entry name" value="Winged helix-like DNA-binding domain superfamily/Winged helix DNA-binding domain"/>
    <property type="match status" value="1"/>
</dbReference>
<dbReference type="OrthoDB" id="2885760at2"/>
<gene>
    <name evidence="3" type="ORF">E5K02_20295</name>
</gene>
<reference evidence="3 4" key="1">
    <citation type="submission" date="2019-04" db="EMBL/GenBank/DDBJ databases">
        <authorList>
            <person name="Feng G."/>
            <person name="Zhang J."/>
            <person name="Zhu H."/>
        </authorList>
    </citation>
    <scope>NUCLEOTIDE SEQUENCE [LARGE SCALE GENOMIC DNA]</scope>
    <source>
        <strain evidence="3 4">9PBR-1</strain>
    </source>
</reference>
<dbReference type="InterPro" id="IPR003611">
    <property type="entry name" value="NUMOD3"/>
</dbReference>
<dbReference type="NCBIfam" id="TIGR01453">
    <property type="entry name" value="grpIintron_endo"/>
    <property type="match status" value="1"/>
</dbReference>
<dbReference type="InterPro" id="IPR006350">
    <property type="entry name" value="Intron_endoG1"/>
</dbReference>
<protein>
    <recommendedName>
        <fullName evidence="2">GIY-YIG domain-containing protein</fullName>
    </recommendedName>
</protein>
<comment type="similarity">
    <text evidence="1">To endonucleases of group I introns of fungi and phage.</text>
</comment>
<dbReference type="Pfam" id="PF01541">
    <property type="entry name" value="GIY-YIG"/>
    <property type="match status" value="1"/>
</dbReference>
<dbReference type="Proteomes" id="UP000298471">
    <property type="component" value="Unassembled WGS sequence"/>
</dbReference>
<feature type="domain" description="GIY-YIG" evidence="2">
    <location>
        <begin position="3"/>
        <end position="90"/>
    </location>
</feature>
<dbReference type="GO" id="GO:0004519">
    <property type="term" value="F:endonuclease activity"/>
    <property type="evidence" value="ECO:0007669"/>
    <property type="project" value="InterPro"/>
</dbReference>
<dbReference type="GO" id="GO:0003677">
    <property type="term" value="F:DNA binding"/>
    <property type="evidence" value="ECO:0007669"/>
    <property type="project" value="InterPro"/>
</dbReference>
<dbReference type="EMBL" id="SRMB01000004">
    <property type="protein sequence ID" value="TGE23528.1"/>
    <property type="molecule type" value="Genomic_DNA"/>
</dbReference>
<sequence>MADTVFIYALKCPMTMHVRYVGKTKNLKKRLYSHIYEAKKGKQTHRHHWLSALAVIGQEPIMEVLEEAPLDQWQERERHYIRLYRSTGWLVNGTEGGDGLTPEKAREFWQNPEYRRKQVEAATGERNGFYGKTHSAETRKVLAEKCRHEVPWNKGKSGIYSKELILNNRLQKHRKPIARYKEGQFVDSWESARALCRELGWDRRHVQRVLQGTKHFNTIKGYTLAYTQSPAT</sequence>
<evidence type="ECO:0000256" key="1">
    <source>
        <dbReference type="ARBA" id="ARBA00010045"/>
    </source>
</evidence>
<dbReference type="RefSeq" id="WP_135397320.1">
    <property type="nucleotide sequence ID" value="NZ_SRMB01000004.1"/>
</dbReference>
<proteinExistence type="predicted"/>
<evidence type="ECO:0000259" key="2">
    <source>
        <dbReference type="PROSITE" id="PS50164"/>
    </source>
</evidence>
<dbReference type="AlphaFoldDB" id="A0A4Z0Q0H7"/>
<dbReference type="InterPro" id="IPR036388">
    <property type="entry name" value="WH-like_DNA-bd_sf"/>
</dbReference>
<dbReference type="Pfam" id="PF07460">
    <property type="entry name" value="NUMOD3"/>
    <property type="match status" value="1"/>
</dbReference>
<evidence type="ECO:0000313" key="4">
    <source>
        <dbReference type="Proteomes" id="UP000298471"/>
    </source>
</evidence>
<name>A0A4Z0Q0H7_9BACT</name>
<keyword evidence="4" id="KW-1185">Reference proteome</keyword>
<dbReference type="SMART" id="SM00465">
    <property type="entry name" value="GIYc"/>
    <property type="match status" value="1"/>
</dbReference>
<comment type="caution">
    <text evidence="3">The sequence shown here is derived from an EMBL/GenBank/DDBJ whole genome shotgun (WGS) entry which is preliminary data.</text>
</comment>
<dbReference type="Gene3D" id="3.40.1440.10">
    <property type="entry name" value="GIY-YIG endonuclease"/>
    <property type="match status" value="1"/>
</dbReference>
<evidence type="ECO:0000313" key="3">
    <source>
        <dbReference type="EMBL" id="TGE23528.1"/>
    </source>
</evidence>
<accession>A0A4Z0Q0H7</accession>